<dbReference type="HOGENOM" id="CLU_040939_1_0_1"/>
<keyword evidence="7" id="KW-0805">Transcription regulation</keyword>
<evidence type="ECO:0000256" key="5">
    <source>
        <dbReference type="ARBA" id="ARBA00018462"/>
    </source>
</evidence>
<dbReference type="GO" id="GO:0031507">
    <property type="term" value="P:heterochromatin formation"/>
    <property type="evidence" value="ECO:0007669"/>
    <property type="project" value="EnsemblFungi"/>
</dbReference>
<organism evidence="14 15">
    <name type="scientific">Pichia kudriavzevii</name>
    <name type="common">Yeast</name>
    <name type="synonym">Issatchenkia orientalis</name>
    <dbReference type="NCBI Taxonomy" id="4909"/>
    <lineage>
        <taxon>Eukaryota</taxon>
        <taxon>Fungi</taxon>
        <taxon>Dikarya</taxon>
        <taxon>Ascomycota</taxon>
        <taxon>Saccharomycotina</taxon>
        <taxon>Pichiomycetes</taxon>
        <taxon>Pichiales</taxon>
        <taxon>Pichiaceae</taxon>
        <taxon>Pichia</taxon>
    </lineage>
</organism>
<dbReference type="Pfam" id="PF18215">
    <property type="entry name" value="Rtt106_N"/>
    <property type="match status" value="1"/>
</dbReference>
<feature type="region of interest" description="Disordered" evidence="12">
    <location>
        <begin position="41"/>
        <end position="65"/>
    </location>
</feature>
<dbReference type="InterPro" id="IPR011993">
    <property type="entry name" value="PH-like_dom_sf"/>
</dbReference>
<dbReference type="GO" id="GO:0000122">
    <property type="term" value="P:negative regulation of transcription by RNA polymerase II"/>
    <property type="evidence" value="ECO:0007669"/>
    <property type="project" value="EnsemblFungi"/>
</dbReference>
<accession>A0A099P266</accession>
<evidence type="ECO:0000256" key="9">
    <source>
        <dbReference type="ARBA" id="ARBA00023163"/>
    </source>
</evidence>
<dbReference type="EMBL" id="JQFK01000012">
    <property type="protein sequence ID" value="KGK39133.1"/>
    <property type="molecule type" value="Genomic_DNA"/>
</dbReference>
<feature type="region of interest" description="Disordered" evidence="12">
    <location>
        <begin position="297"/>
        <end position="411"/>
    </location>
</feature>
<name>A0A099P266_PICKU</name>
<dbReference type="Proteomes" id="UP000029867">
    <property type="component" value="Unassembled WGS sequence"/>
</dbReference>
<dbReference type="eggNOG" id="ENOG502R9PE">
    <property type="taxonomic scope" value="Eukaryota"/>
</dbReference>
<dbReference type="Gene3D" id="2.30.29.30">
    <property type="entry name" value="Pleckstrin-homology domain (PH domain)/Phosphotyrosine-binding domain (PTB)"/>
    <property type="match status" value="1"/>
</dbReference>
<dbReference type="GO" id="GO:0042802">
    <property type="term" value="F:identical protein binding"/>
    <property type="evidence" value="ECO:0007669"/>
    <property type="project" value="EnsemblFungi"/>
</dbReference>
<dbReference type="GO" id="GO:0042393">
    <property type="term" value="F:histone binding"/>
    <property type="evidence" value="ECO:0007669"/>
    <property type="project" value="EnsemblFungi"/>
</dbReference>
<keyword evidence="11" id="KW-0539">Nucleus</keyword>
<evidence type="ECO:0000256" key="8">
    <source>
        <dbReference type="ARBA" id="ARBA00023125"/>
    </source>
</evidence>
<dbReference type="SMART" id="SM01287">
    <property type="entry name" value="Rtt106"/>
    <property type="match status" value="1"/>
</dbReference>
<dbReference type="PANTHER" id="PTHR45849">
    <property type="entry name" value="FACT COMPLEX SUBUNIT SSRP1"/>
    <property type="match status" value="1"/>
</dbReference>
<dbReference type="Gene3D" id="2.30.29.120">
    <property type="match status" value="1"/>
</dbReference>
<evidence type="ECO:0000313" key="15">
    <source>
        <dbReference type="Proteomes" id="UP000029867"/>
    </source>
</evidence>
<evidence type="ECO:0000256" key="12">
    <source>
        <dbReference type="SAM" id="MobiDB-lite"/>
    </source>
</evidence>
<dbReference type="GO" id="GO:0031491">
    <property type="term" value="F:nucleosome binding"/>
    <property type="evidence" value="ECO:0007669"/>
    <property type="project" value="TreeGrafter"/>
</dbReference>
<feature type="compositionally biased region" description="Acidic residues" evidence="12">
    <location>
        <begin position="344"/>
        <end position="354"/>
    </location>
</feature>
<dbReference type="Pfam" id="PF08512">
    <property type="entry name" value="Rttp106-like_middle"/>
    <property type="match status" value="1"/>
</dbReference>
<dbReference type="InterPro" id="IPR050454">
    <property type="entry name" value="RTT106/SSRP1_HistChap/FACT"/>
</dbReference>
<feature type="compositionally biased region" description="Basic and acidic residues" evidence="12">
    <location>
        <begin position="297"/>
        <end position="306"/>
    </location>
</feature>
<dbReference type="InterPro" id="IPR040770">
    <property type="entry name" value="Rtt106_PH"/>
</dbReference>
<evidence type="ECO:0000256" key="11">
    <source>
        <dbReference type="ARBA" id="ARBA00023242"/>
    </source>
</evidence>
<evidence type="ECO:0000259" key="13">
    <source>
        <dbReference type="SMART" id="SM01287"/>
    </source>
</evidence>
<proteinExistence type="inferred from homology"/>
<dbReference type="SUPFAM" id="SSF50729">
    <property type="entry name" value="PH domain-like"/>
    <property type="match status" value="1"/>
</dbReference>
<keyword evidence="6" id="KW-0158">Chromosome</keyword>
<feature type="compositionally biased region" description="Acidic residues" evidence="12">
    <location>
        <begin position="372"/>
        <end position="386"/>
    </location>
</feature>
<dbReference type="PANTHER" id="PTHR45849:SF3">
    <property type="entry name" value="HISTONE CHAPERONE RTT106"/>
    <property type="match status" value="1"/>
</dbReference>
<comment type="caution">
    <text evidence="14">The sequence shown here is derived from an EMBL/GenBank/DDBJ whole genome shotgun (WGS) entry which is preliminary data.</text>
</comment>
<dbReference type="InterPro" id="IPR040993">
    <property type="entry name" value="Rtt106_N"/>
</dbReference>
<dbReference type="GO" id="GO:0003690">
    <property type="term" value="F:double-stranded DNA binding"/>
    <property type="evidence" value="ECO:0007669"/>
    <property type="project" value="EnsemblFungi"/>
</dbReference>
<keyword evidence="9" id="KW-0804">Transcription</keyword>
<dbReference type="AlphaFoldDB" id="A0A099P266"/>
<protein>
    <recommendedName>
        <fullName evidence="4">Histone chaperone RTT106</fullName>
    </recommendedName>
    <alternativeName>
        <fullName evidence="5">Histone chaperone rtt106</fullName>
    </alternativeName>
</protein>
<evidence type="ECO:0000256" key="3">
    <source>
        <dbReference type="ARBA" id="ARBA00006159"/>
    </source>
</evidence>
<feature type="domain" description="Histone chaperone RTT106/FACT complex subunit SPT16-like middle" evidence="13">
    <location>
        <begin position="208"/>
        <end position="300"/>
    </location>
</feature>
<keyword evidence="8" id="KW-0238">DNA-binding</keyword>
<evidence type="ECO:0000256" key="7">
    <source>
        <dbReference type="ARBA" id="ARBA00023015"/>
    </source>
</evidence>
<dbReference type="GO" id="GO:0006368">
    <property type="term" value="P:transcription elongation by RNA polymerase II"/>
    <property type="evidence" value="ECO:0007669"/>
    <property type="project" value="EnsemblFungi"/>
</dbReference>
<gene>
    <name evidence="14" type="ORF">JL09_g1744</name>
</gene>
<evidence type="ECO:0000256" key="1">
    <source>
        <dbReference type="ARBA" id="ARBA00004123"/>
    </source>
</evidence>
<feature type="compositionally biased region" description="Polar residues" evidence="12">
    <location>
        <begin position="389"/>
        <end position="404"/>
    </location>
</feature>
<dbReference type="Pfam" id="PF18469">
    <property type="entry name" value="PH_18"/>
    <property type="match status" value="1"/>
</dbReference>
<evidence type="ECO:0000256" key="2">
    <source>
        <dbReference type="ARBA" id="ARBA00004286"/>
    </source>
</evidence>
<evidence type="ECO:0000256" key="4">
    <source>
        <dbReference type="ARBA" id="ARBA00017355"/>
    </source>
</evidence>
<dbReference type="GO" id="GO:0006335">
    <property type="term" value="P:DNA replication-dependent chromatin assembly"/>
    <property type="evidence" value="ECO:0007669"/>
    <property type="project" value="EnsemblFungi"/>
</dbReference>
<evidence type="ECO:0000256" key="6">
    <source>
        <dbReference type="ARBA" id="ARBA00022454"/>
    </source>
</evidence>
<comment type="similarity">
    <text evidence="3">Belongs to the RTT106 family.</text>
</comment>
<evidence type="ECO:0000313" key="14">
    <source>
        <dbReference type="EMBL" id="KGK39133.1"/>
    </source>
</evidence>
<sequence length="442" mass="49898">MSHLEDLPQELKSRVEEIIAKYPPSEEVFVSLMNFLIQQKSNDDPKRKKTQESLAKSTRSLTPSNSLESLQGTNIMLQLPDLSIQSPFRRRLNLVFGAVKGEKKAYLALSKSLESKPELILRDITPGNAKFACILNVPEKKALRYLLVCYNQNEGNVYKNEPLLIQFNHDILQEQFGSLLGGKTFSQYLTSQLALVDFKVIDCALDDTFSVPAYKKTKEGYLFFLPEYIIFGFKKPIDVFKSSDIVSITYDCITRMTFNVHLEVKVGSETQKHEYSMIDQKEFENIDKYVKLKEVKDNSMSDEHKAQSHLKNNSGAPGDLAEAAKLVPGGEQLIPNGNTAKNDVDDEDDDDDDNYQVGDSDDNHSDVSAAADYEDEEVEREEEDGTYNEYVNENAPSSTFTPGTLGSLEQFGGFDENLQQELQDLQKDLDLDINELQKAGYI</sequence>
<evidence type="ECO:0000256" key="10">
    <source>
        <dbReference type="ARBA" id="ARBA00023186"/>
    </source>
</evidence>
<feature type="compositionally biased region" description="Polar residues" evidence="12">
    <location>
        <begin position="52"/>
        <end position="65"/>
    </location>
</feature>
<comment type="subcellular location">
    <subcellularLocation>
        <location evidence="2">Chromosome</location>
    </subcellularLocation>
    <subcellularLocation>
        <location evidence="1">Nucleus</location>
    </subcellularLocation>
</comment>
<reference evidence="15" key="1">
    <citation type="journal article" date="2014" name="Microb. Cell Fact.">
        <title>Exploiting Issatchenkia orientalis SD108 for succinic acid production.</title>
        <authorList>
            <person name="Xiao H."/>
            <person name="Shao Z."/>
            <person name="Jiang Y."/>
            <person name="Dole S."/>
            <person name="Zhao H."/>
        </authorList>
    </citation>
    <scope>NUCLEOTIDE SEQUENCE [LARGE SCALE GENOMIC DNA]</scope>
    <source>
        <strain evidence="15">SD108</strain>
    </source>
</reference>
<dbReference type="GO" id="GO:0005634">
    <property type="term" value="C:nucleus"/>
    <property type="evidence" value="ECO:0007669"/>
    <property type="project" value="UniProtKB-SubCell"/>
</dbReference>
<dbReference type="VEuPathDB" id="FungiDB:C5L36_0B04200"/>
<dbReference type="InterPro" id="IPR013719">
    <property type="entry name" value="RTT106/SPT16-like_middle_dom"/>
</dbReference>
<keyword evidence="10" id="KW-0143">Chaperone</keyword>
<dbReference type="GO" id="GO:0005694">
    <property type="term" value="C:chromosome"/>
    <property type="evidence" value="ECO:0007669"/>
    <property type="project" value="UniProtKB-SubCell"/>
</dbReference>